<organism evidence="2 3">
    <name type="scientific">Reticulomyxa filosa</name>
    <dbReference type="NCBI Taxonomy" id="46433"/>
    <lineage>
        <taxon>Eukaryota</taxon>
        <taxon>Sar</taxon>
        <taxon>Rhizaria</taxon>
        <taxon>Retaria</taxon>
        <taxon>Foraminifera</taxon>
        <taxon>Monothalamids</taxon>
        <taxon>Reticulomyxidae</taxon>
        <taxon>Reticulomyxa</taxon>
    </lineage>
</organism>
<feature type="compositionally biased region" description="Basic and acidic residues" evidence="1">
    <location>
        <begin position="1"/>
        <end position="14"/>
    </location>
</feature>
<gene>
    <name evidence="2" type="ORF">RFI_39539</name>
</gene>
<accession>X6L906</accession>
<dbReference type="Proteomes" id="UP000023152">
    <property type="component" value="Unassembled WGS sequence"/>
</dbReference>
<proteinExistence type="predicted"/>
<sequence>MSKEDGKFIEAAEEKETEEEDSGSASAECHNDIEEEQQNALVDKILEEAFGSYLETTTKRRNGSKH</sequence>
<feature type="region of interest" description="Disordered" evidence="1">
    <location>
        <begin position="1"/>
        <end position="39"/>
    </location>
</feature>
<reference evidence="2 3" key="1">
    <citation type="journal article" date="2013" name="Curr. Biol.">
        <title>The Genome of the Foraminiferan Reticulomyxa filosa.</title>
        <authorList>
            <person name="Glockner G."/>
            <person name="Hulsmann N."/>
            <person name="Schleicher M."/>
            <person name="Noegel A.A."/>
            <person name="Eichinger L."/>
            <person name="Gallinger C."/>
            <person name="Pawlowski J."/>
            <person name="Sierra R."/>
            <person name="Euteneuer U."/>
            <person name="Pillet L."/>
            <person name="Moustafa A."/>
            <person name="Platzer M."/>
            <person name="Groth M."/>
            <person name="Szafranski K."/>
            <person name="Schliwa M."/>
        </authorList>
    </citation>
    <scope>NUCLEOTIDE SEQUENCE [LARGE SCALE GENOMIC DNA]</scope>
</reference>
<dbReference type="AlphaFoldDB" id="X6L906"/>
<name>X6L906_RETFI</name>
<comment type="caution">
    <text evidence="2">The sequence shown here is derived from an EMBL/GenBank/DDBJ whole genome shotgun (WGS) entry which is preliminary data.</text>
</comment>
<evidence type="ECO:0000256" key="1">
    <source>
        <dbReference type="SAM" id="MobiDB-lite"/>
    </source>
</evidence>
<protein>
    <submittedName>
        <fullName evidence="2">Uncharacterized protein</fullName>
    </submittedName>
</protein>
<dbReference type="EMBL" id="ASPP01048020">
    <property type="protein sequence ID" value="ETN97983.1"/>
    <property type="molecule type" value="Genomic_DNA"/>
</dbReference>
<evidence type="ECO:0000313" key="3">
    <source>
        <dbReference type="Proteomes" id="UP000023152"/>
    </source>
</evidence>
<keyword evidence="3" id="KW-1185">Reference proteome</keyword>
<evidence type="ECO:0000313" key="2">
    <source>
        <dbReference type="EMBL" id="ETN97983.1"/>
    </source>
</evidence>